<name>A0AAV7ZJI3_9EUKA</name>
<reference evidence="1" key="1">
    <citation type="submission" date="2022-08" db="EMBL/GenBank/DDBJ databases">
        <title>Novel sulphate-reducing endosymbionts in the free-living metamonad Anaeramoeba.</title>
        <authorList>
            <person name="Jerlstrom-Hultqvist J."/>
            <person name="Cepicka I."/>
            <person name="Gallot-Lavallee L."/>
            <person name="Salas-Leiva D."/>
            <person name="Curtis B.A."/>
            <person name="Zahonova K."/>
            <person name="Pipaliya S."/>
            <person name="Dacks J."/>
            <person name="Roger A.J."/>
        </authorList>
    </citation>
    <scope>NUCLEOTIDE SEQUENCE</scope>
    <source>
        <strain evidence="1">Busselton2</strain>
    </source>
</reference>
<evidence type="ECO:0000313" key="2">
    <source>
        <dbReference type="Proteomes" id="UP001146793"/>
    </source>
</evidence>
<dbReference type="Proteomes" id="UP001146793">
    <property type="component" value="Unassembled WGS sequence"/>
</dbReference>
<dbReference type="AlphaFoldDB" id="A0AAV7ZJI3"/>
<organism evidence="1 2">
    <name type="scientific">Anaeramoeba flamelloides</name>
    <dbReference type="NCBI Taxonomy" id="1746091"/>
    <lineage>
        <taxon>Eukaryota</taxon>
        <taxon>Metamonada</taxon>
        <taxon>Anaeramoebidae</taxon>
        <taxon>Anaeramoeba</taxon>
    </lineage>
</organism>
<sequence length="394" mass="46063">MSITFPEQKELESQLNNQKKILCILASKVKKTNDEELAKKLEKYFLALYYKSTISLKRNIVLASVQPKIISIFEKVINEEESKVLLGMACQHLLKVLNKEEMGEKEKELIQKALFRVPIVISKVIIQQILSNKMIKVADSIFERVLERLGEFQATKLLAILSKEMYEKHKKQHLECALTRQTGKVILELINLDLDYILAYLGSKIAKVHDRYSQRGYLANMKPEYLKTCIDNWYNYEPQLGSSFVRFLTFEQRKEIAKVYIKYGDNADYYNFITRCPKREHYKLFHLNEKLANGKIDRDYLDCFSKELRFEQSPRLFASDSVQKLTDDTVKNKYLRAGDISVIREELIEVIKSAPDSDFRGTYTQDLLFCSIKSRNKEELTKTLKWIAVQSKNS</sequence>
<dbReference type="EMBL" id="JANTQA010000026">
    <property type="protein sequence ID" value="KAJ3442193.1"/>
    <property type="molecule type" value="Genomic_DNA"/>
</dbReference>
<gene>
    <name evidence="1" type="ORF">M0812_11923</name>
</gene>
<protein>
    <submittedName>
        <fullName evidence="1">Uncharacterized protein</fullName>
    </submittedName>
</protein>
<evidence type="ECO:0000313" key="1">
    <source>
        <dbReference type="EMBL" id="KAJ3442193.1"/>
    </source>
</evidence>
<comment type="caution">
    <text evidence="1">The sequence shown here is derived from an EMBL/GenBank/DDBJ whole genome shotgun (WGS) entry which is preliminary data.</text>
</comment>
<proteinExistence type="predicted"/>
<accession>A0AAV7ZJI3</accession>